<evidence type="ECO:0000313" key="2">
    <source>
        <dbReference type="EMBL" id="KAK9904324.1"/>
    </source>
</evidence>
<evidence type="ECO:0008006" key="4">
    <source>
        <dbReference type="Google" id="ProtNLM"/>
    </source>
</evidence>
<dbReference type="Proteomes" id="UP001491310">
    <property type="component" value="Unassembled WGS sequence"/>
</dbReference>
<reference evidence="2 3" key="1">
    <citation type="journal article" date="2024" name="Nat. Commun.">
        <title>Phylogenomics reveals the evolutionary origins of lichenization in chlorophyte algae.</title>
        <authorList>
            <person name="Puginier C."/>
            <person name="Libourel C."/>
            <person name="Otte J."/>
            <person name="Skaloud P."/>
            <person name="Haon M."/>
            <person name="Grisel S."/>
            <person name="Petersen M."/>
            <person name="Berrin J.G."/>
            <person name="Delaux P.M."/>
            <person name="Dal Grande F."/>
            <person name="Keller J."/>
        </authorList>
    </citation>
    <scope>NUCLEOTIDE SEQUENCE [LARGE SCALE GENOMIC DNA]</scope>
    <source>
        <strain evidence="2 3">SAG 216-7</strain>
    </source>
</reference>
<dbReference type="EMBL" id="JALJOT010000013">
    <property type="protein sequence ID" value="KAK9904324.1"/>
    <property type="molecule type" value="Genomic_DNA"/>
</dbReference>
<evidence type="ECO:0000313" key="3">
    <source>
        <dbReference type="Proteomes" id="UP001491310"/>
    </source>
</evidence>
<comment type="caution">
    <text evidence="2">The sequence shown here is derived from an EMBL/GenBank/DDBJ whole genome shotgun (WGS) entry which is preliminary data.</text>
</comment>
<gene>
    <name evidence="2" type="ORF">WJX75_009140</name>
</gene>
<evidence type="ECO:0000256" key="1">
    <source>
        <dbReference type="SAM" id="MobiDB-lite"/>
    </source>
</evidence>
<accession>A0ABR2YFL4</accession>
<dbReference type="Pfam" id="PF10698">
    <property type="entry name" value="DUF2505"/>
    <property type="match status" value="1"/>
</dbReference>
<organism evidence="2 3">
    <name type="scientific">Coccomyxa subellipsoidea</name>
    <dbReference type="NCBI Taxonomy" id="248742"/>
    <lineage>
        <taxon>Eukaryota</taxon>
        <taxon>Viridiplantae</taxon>
        <taxon>Chlorophyta</taxon>
        <taxon>core chlorophytes</taxon>
        <taxon>Trebouxiophyceae</taxon>
        <taxon>Trebouxiophyceae incertae sedis</taxon>
        <taxon>Coccomyxaceae</taxon>
        <taxon>Coccomyxa</taxon>
    </lineage>
</organism>
<sequence length="537" mass="60443">MVRKSDGVRVFVVVLPRRPSSQFPRCPQQEAMAPFPPTATCVLPMNAKQYYAIQDTPGFRSLLAQVMDQEVEVLDVWYKEDTKCEKVINRPDYEKWVPKIGRRFVKPDDIAFIDITEYAPRSQTAAPYHMKIQSILPLLGDRVHIERVVVISEVTPSTCRHTITGDVSVRVPGVGRMVEKYVMTNTVAAMNMLHTVVDRFQKVQEQLPKEIIPADLPGDLNTLLQSAYSSDEESELSAQATVDISRHDLDKVMGETEAGSAKHAEHDAHAVPAGSVHPEQAPPFKTLDRQGTKYFDADEALWNMDKDEGAEEEDLDVVIEVLIADEVEEDMADDDATDDVTDDVILAKGADKKLARKDRERHVRTMKFFSELRSLNLSSRRRHVHAEAETLSVGARQPSEEVTRWNCDKERWDKLWRVARVRAAPIPKALAVFVYPLRLDKVARRHKERRSSGEGTPPDDDASTSSEEEPSTGKEEASSGKEQTGGSSRGLKGRSVSGTGSHTWRHHFVPISWQLKRLTDTGPVWMSLSINFEKEID</sequence>
<protein>
    <recommendedName>
        <fullName evidence="4">START domain-containing protein</fullName>
    </recommendedName>
</protein>
<name>A0ABR2YFL4_9CHLO</name>
<feature type="compositionally biased region" description="Acidic residues" evidence="1">
    <location>
        <begin position="457"/>
        <end position="470"/>
    </location>
</feature>
<proteinExistence type="predicted"/>
<keyword evidence="3" id="KW-1185">Reference proteome</keyword>
<feature type="region of interest" description="Disordered" evidence="1">
    <location>
        <begin position="444"/>
        <end position="500"/>
    </location>
</feature>
<dbReference type="InterPro" id="IPR019639">
    <property type="entry name" value="DUF2505"/>
</dbReference>